<dbReference type="CDD" id="cd07984">
    <property type="entry name" value="LPLAT_LABLAT-like"/>
    <property type="match status" value="1"/>
</dbReference>
<dbReference type="EMBL" id="APPN01000061">
    <property type="protein sequence ID" value="ENV34131.1"/>
    <property type="molecule type" value="Genomic_DNA"/>
</dbReference>
<comment type="subcellular location">
    <subcellularLocation>
        <location evidence="1">Cell inner membrane</location>
    </subcellularLocation>
</comment>
<accession>N8YBY5</accession>
<dbReference type="GO" id="GO:0005886">
    <property type="term" value="C:plasma membrane"/>
    <property type="evidence" value="ECO:0007669"/>
    <property type="project" value="UniProtKB-SubCell"/>
</dbReference>
<dbReference type="PATRIC" id="fig|1120926.3.peg.1750"/>
<evidence type="ECO:0000256" key="3">
    <source>
        <dbReference type="ARBA" id="ARBA00022519"/>
    </source>
</evidence>
<reference evidence="7 8" key="1">
    <citation type="submission" date="2013-02" db="EMBL/GenBank/DDBJ databases">
        <title>The Genome Sequence of Acinetobacter gerneri CIP 107464.</title>
        <authorList>
            <consortium name="The Broad Institute Genome Sequencing Platform"/>
            <consortium name="The Broad Institute Genome Sequencing Center for Infectious Disease"/>
            <person name="Cerqueira G."/>
            <person name="Feldgarden M."/>
            <person name="Courvalin P."/>
            <person name="Perichon B."/>
            <person name="Grillot-Courvalin C."/>
            <person name="Clermont D."/>
            <person name="Rocha E."/>
            <person name="Yoon E.-J."/>
            <person name="Nemec A."/>
            <person name="Walker B."/>
            <person name="Young S.K."/>
            <person name="Zeng Q."/>
            <person name="Gargeya S."/>
            <person name="Fitzgerald M."/>
            <person name="Haas B."/>
            <person name="Abouelleil A."/>
            <person name="Alvarado L."/>
            <person name="Arachchi H.M."/>
            <person name="Berlin A.M."/>
            <person name="Chapman S.B."/>
            <person name="Dewar J."/>
            <person name="Goldberg J."/>
            <person name="Griggs A."/>
            <person name="Gujja S."/>
            <person name="Hansen M."/>
            <person name="Howarth C."/>
            <person name="Imamovic A."/>
            <person name="Larimer J."/>
            <person name="McCowan C."/>
            <person name="Murphy C."/>
            <person name="Neiman D."/>
            <person name="Pearson M."/>
            <person name="Priest M."/>
            <person name="Roberts A."/>
            <person name="Saif S."/>
            <person name="Shea T."/>
            <person name="Sisk P."/>
            <person name="Sykes S."/>
            <person name="Wortman J."/>
            <person name="Nusbaum C."/>
            <person name="Birren B."/>
        </authorList>
    </citation>
    <scope>NUCLEOTIDE SEQUENCE [LARGE SCALE GENOMIC DNA]</scope>
    <source>
        <strain evidence="7 8">CIP 107464</strain>
    </source>
</reference>
<evidence type="ECO:0008006" key="9">
    <source>
        <dbReference type="Google" id="ProtNLM"/>
    </source>
</evidence>
<evidence type="ECO:0000313" key="8">
    <source>
        <dbReference type="Proteomes" id="UP000013117"/>
    </source>
</evidence>
<keyword evidence="4" id="KW-0808">Transferase</keyword>
<keyword evidence="5" id="KW-0472">Membrane</keyword>
<dbReference type="STRING" id="202952.GCA_000747725_01456"/>
<evidence type="ECO:0000256" key="2">
    <source>
        <dbReference type="ARBA" id="ARBA00022475"/>
    </source>
</evidence>
<dbReference type="eggNOG" id="COG1560">
    <property type="taxonomic scope" value="Bacteria"/>
</dbReference>
<dbReference type="GO" id="GO:0016746">
    <property type="term" value="F:acyltransferase activity"/>
    <property type="evidence" value="ECO:0007669"/>
    <property type="project" value="UniProtKB-KW"/>
</dbReference>
<evidence type="ECO:0000256" key="5">
    <source>
        <dbReference type="ARBA" id="ARBA00023136"/>
    </source>
</evidence>
<dbReference type="AlphaFoldDB" id="N8YBY5"/>
<name>N8YBY5_9GAMM</name>
<comment type="caution">
    <text evidence="7">The sequence shown here is derived from an EMBL/GenBank/DDBJ whole genome shotgun (WGS) entry which is preliminary data.</text>
</comment>
<dbReference type="Pfam" id="PF03279">
    <property type="entry name" value="Lip_A_acyltrans"/>
    <property type="match status" value="1"/>
</dbReference>
<keyword evidence="6" id="KW-0012">Acyltransferase</keyword>
<dbReference type="GO" id="GO:0009247">
    <property type="term" value="P:glycolipid biosynthetic process"/>
    <property type="evidence" value="ECO:0007669"/>
    <property type="project" value="UniProtKB-ARBA"/>
</dbReference>
<evidence type="ECO:0000313" key="7">
    <source>
        <dbReference type="EMBL" id="ENV34131.1"/>
    </source>
</evidence>
<evidence type="ECO:0000256" key="4">
    <source>
        <dbReference type="ARBA" id="ARBA00022679"/>
    </source>
</evidence>
<proteinExistence type="predicted"/>
<keyword evidence="2" id="KW-1003">Cell membrane</keyword>
<dbReference type="Proteomes" id="UP000013117">
    <property type="component" value="Unassembled WGS sequence"/>
</dbReference>
<dbReference type="PANTHER" id="PTHR30606">
    <property type="entry name" value="LIPID A BIOSYNTHESIS LAUROYL ACYLTRANSFERASE"/>
    <property type="match status" value="1"/>
</dbReference>
<keyword evidence="3" id="KW-0997">Cell inner membrane</keyword>
<organism evidence="7 8">
    <name type="scientific">Acinetobacter gerneri DSM 14967 = CIP 107464 = MTCC 9824</name>
    <dbReference type="NCBI Taxonomy" id="1120926"/>
    <lineage>
        <taxon>Bacteria</taxon>
        <taxon>Pseudomonadati</taxon>
        <taxon>Pseudomonadota</taxon>
        <taxon>Gammaproteobacteria</taxon>
        <taxon>Moraxellales</taxon>
        <taxon>Moraxellaceae</taxon>
        <taxon>Acinetobacter</taxon>
    </lineage>
</organism>
<protein>
    <recommendedName>
        <fullName evidence="9">Lipid A biosynthesis lauroyl acyltransferase</fullName>
    </recommendedName>
</protein>
<gene>
    <name evidence="7" type="ORF">F960_01821</name>
</gene>
<keyword evidence="8" id="KW-1185">Reference proteome</keyword>
<dbReference type="HOGENOM" id="CLU_049421_0_0_6"/>
<sequence length="355" mass="41027">MIYHIIFPKSLHFLTLAKQLKTMTDKQNSMTFGILQFFSRLPIQISRFFARMLAGLINLLHFTKTSETINFNIQVCLPELSKSEQKRITRAAIRNEMQSYLEFFCIWGSSNEKNISRIQHIEGEHFAHEALAEGKGLVLIVPHFGTWEVMNAWFASHTQMTIMYKPIKNPDADRFVRDARSRENAKLVPTDESGVMQIFKALKRGGTTVILPDHTPHVGGDMVDYFGIPLASSSLSAKLIQKTKCKALLLYAIRNESDGFNMFIEPMDERIYQGTAQDGTRVIHETLEKLIRRYPEHYHWSYKRFKANPELNNVYNIPNDQAIEKIEHIRQETLKVHLDKINQSIDEIDQNSQNG</sequence>
<dbReference type="PANTHER" id="PTHR30606:SF10">
    <property type="entry name" value="PHOSPHATIDYLINOSITOL MANNOSIDE ACYLTRANSFERASE"/>
    <property type="match status" value="1"/>
</dbReference>
<evidence type="ECO:0000256" key="1">
    <source>
        <dbReference type="ARBA" id="ARBA00004533"/>
    </source>
</evidence>
<dbReference type="InterPro" id="IPR004960">
    <property type="entry name" value="LipA_acyltrans"/>
</dbReference>
<evidence type="ECO:0000256" key="6">
    <source>
        <dbReference type="ARBA" id="ARBA00023315"/>
    </source>
</evidence>